<accession>A0A1Y2ET12</accession>
<keyword evidence="4" id="KW-0964">Secreted</keyword>
<dbReference type="InterPro" id="IPR003368">
    <property type="entry name" value="POMP_repeat"/>
</dbReference>
<comment type="caution">
    <text evidence="11">The sequence shown here is derived from an EMBL/GenBank/DDBJ whole genome shotgun (WGS) entry which is preliminary data.</text>
</comment>
<keyword evidence="9" id="KW-0812">Transmembrane</keyword>
<protein>
    <recommendedName>
        <fullName evidence="10">EGF-like domain-containing protein</fullName>
    </recommendedName>
</protein>
<feature type="domain" description="EGF-like" evidence="10">
    <location>
        <begin position="312"/>
        <end position="354"/>
    </location>
</feature>
<evidence type="ECO:0000256" key="4">
    <source>
        <dbReference type="ARBA" id="ARBA00022525"/>
    </source>
</evidence>
<feature type="transmembrane region" description="Helical" evidence="9">
    <location>
        <begin position="365"/>
        <end position="386"/>
    </location>
</feature>
<keyword evidence="9" id="KW-1133">Transmembrane helix</keyword>
<organism evidence="11 12">
    <name type="scientific">Neocallimastix californiae</name>
    <dbReference type="NCBI Taxonomy" id="1754190"/>
    <lineage>
        <taxon>Eukaryota</taxon>
        <taxon>Fungi</taxon>
        <taxon>Fungi incertae sedis</taxon>
        <taxon>Chytridiomycota</taxon>
        <taxon>Chytridiomycota incertae sedis</taxon>
        <taxon>Neocallimastigomycetes</taxon>
        <taxon>Neocallimastigales</taxon>
        <taxon>Neocallimastigaceae</taxon>
        <taxon>Neocallimastix</taxon>
    </lineage>
</organism>
<gene>
    <name evidence="11" type="ORF">LY90DRAFT_149229</name>
</gene>
<dbReference type="GO" id="GO:0005576">
    <property type="term" value="C:extracellular region"/>
    <property type="evidence" value="ECO:0007669"/>
    <property type="project" value="UniProtKB-SubCell"/>
</dbReference>
<keyword evidence="5" id="KW-0732">Signal</keyword>
<feature type="disulfide bond" evidence="8">
    <location>
        <begin position="344"/>
        <end position="353"/>
    </location>
</feature>
<dbReference type="PROSITE" id="PS00022">
    <property type="entry name" value="EGF_1"/>
    <property type="match status" value="1"/>
</dbReference>
<evidence type="ECO:0000313" key="11">
    <source>
        <dbReference type="EMBL" id="ORY74711.1"/>
    </source>
</evidence>
<feature type="transmembrane region" description="Helical" evidence="9">
    <location>
        <begin position="398"/>
        <end position="417"/>
    </location>
</feature>
<evidence type="ECO:0000256" key="2">
    <source>
        <dbReference type="ARBA" id="ARBA00004442"/>
    </source>
</evidence>
<keyword evidence="6 9" id="KW-0472">Membrane</keyword>
<keyword evidence="7" id="KW-0998">Cell outer membrane</keyword>
<evidence type="ECO:0000256" key="5">
    <source>
        <dbReference type="ARBA" id="ARBA00022729"/>
    </source>
</evidence>
<comment type="subcellular location">
    <subcellularLocation>
        <location evidence="1">Cell envelope</location>
    </subcellularLocation>
    <subcellularLocation>
        <location evidence="2">Cell outer membrane</location>
    </subcellularLocation>
    <subcellularLocation>
        <location evidence="3">Secreted</location>
    </subcellularLocation>
</comment>
<sequence length="444" mass="51124">MNNIKIRDISNLNKKKYGIVTLCNNNNANLIINDSTFVNNTSKNYGGFLCLMNINKINLKIYSTIFENNHALYGGAIYMINDHQLTNNLCSTEISHSKFIKNSSKVFGGAIYSDLFGMQTLNMVNTEFINNFAYIGGTIYINHIKGKPTIEKSLRNQNIKYINNTSESYGDIYATKPDRIILNNMKSDEIIIKSGEIYPLEFLLLDEFNQIVIDDSRYYTEIYLEINKISDEKNEDNIKINGNDCIFTRGKCILNSFTVYSTNKLSVVLFASVDNKYHDVNIDGYQFKMNITDCDESQFKKFDKNNKYFYCENPKCSDECPVALEKAICVKGNKNTINSNSCTCLPGWIGENCQNMDFEKINFKYIYIVNTLISFIIIILIIYCTIYRKMKIIADFGYFKLLVFFVGILICSIGLNYKEIERLNIHMFKNSIKVSIDDDDNDNL</sequence>
<dbReference type="InterPro" id="IPR000742">
    <property type="entry name" value="EGF"/>
</dbReference>
<name>A0A1Y2ET12_9FUNG</name>
<evidence type="ECO:0000313" key="12">
    <source>
        <dbReference type="Proteomes" id="UP000193920"/>
    </source>
</evidence>
<evidence type="ECO:0000256" key="3">
    <source>
        <dbReference type="ARBA" id="ARBA00004613"/>
    </source>
</evidence>
<dbReference type="OrthoDB" id="2116838at2759"/>
<dbReference type="PROSITE" id="PS01186">
    <property type="entry name" value="EGF_2"/>
    <property type="match status" value="1"/>
</dbReference>
<dbReference type="PROSITE" id="PS50026">
    <property type="entry name" value="EGF_3"/>
    <property type="match status" value="1"/>
</dbReference>
<evidence type="ECO:0000256" key="8">
    <source>
        <dbReference type="PROSITE-ProRule" id="PRU00076"/>
    </source>
</evidence>
<dbReference type="EMBL" id="MCOG01000028">
    <property type="protein sequence ID" value="ORY74711.1"/>
    <property type="molecule type" value="Genomic_DNA"/>
</dbReference>
<reference evidence="11 12" key="1">
    <citation type="submission" date="2016-08" db="EMBL/GenBank/DDBJ databases">
        <title>A Parts List for Fungal Cellulosomes Revealed by Comparative Genomics.</title>
        <authorList>
            <consortium name="DOE Joint Genome Institute"/>
            <person name="Haitjema C.H."/>
            <person name="Gilmore S.P."/>
            <person name="Henske J.K."/>
            <person name="Solomon K.V."/>
            <person name="De Groot R."/>
            <person name="Kuo A."/>
            <person name="Mondo S.J."/>
            <person name="Salamov A.A."/>
            <person name="Labutti K."/>
            <person name="Zhao Z."/>
            <person name="Chiniquy J."/>
            <person name="Barry K."/>
            <person name="Brewer H.M."/>
            <person name="Purvine S.O."/>
            <person name="Wright A.T."/>
            <person name="Boxma B."/>
            <person name="Van Alen T."/>
            <person name="Hackstein J.H."/>
            <person name="Baker S.E."/>
            <person name="Grigoriev I.V."/>
            <person name="O'Malley M.A."/>
        </authorList>
    </citation>
    <scope>NUCLEOTIDE SEQUENCE [LARGE SCALE GENOMIC DNA]</scope>
    <source>
        <strain evidence="11 12">G1</strain>
    </source>
</reference>
<dbReference type="Proteomes" id="UP000193920">
    <property type="component" value="Unassembled WGS sequence"/>
</dbReference>
<proteinExistence type="predicted"/>
<dbReference type="AlphaFoldDB" id="A0A1Y2ET12"/>
<dbReference type="NCBIfam" id="TIGR01376">
    <property type="entry name" value="POMP_repeat"/>
    <property type="match status" value="1"/>
</dbReference>
<keyword evidence="12" id="KW-1185">Reference proteome</keyword>
<dbReference type="Pfam" id="PF02415">
    <property type="entry name" value="Chlam_PMP"/>
    <property type="match status" value="2"/>
</dbReference>
<evidence type="ECO:0000259" key="10">
    <source>
        <dbReference type="PROSITE" id="PS50026"/>
    </source>
</evidence>
<dbReference type="CDD" id="cd00054">
    <property type="entry name" value="EGF_CA"/>
    <property type="match status" value="1"/>
</dbReference>
<evidence type="ECO:0000256" key="7">
    <source>
        <dbReference type="ARBA" id="ARBA00023237"/>
    </source>
</evidence>
<evidence type="ECO:0000256" key="1">
    <source>
        <dbReference type="ARBA" id="ARBA00004196"/>
    </source>
</evidence>
<evidence type="ECO:0000256" key="6">
    <source>
        <dbReference type="ARBA" id="ARBA00023136"/>
    </source>
</evidence>
<keyword evidence="8" id="KW-1015">Disulfide bond</keyword>
<comment type="caution">
    <text evidence="8">Lacks conserved residue(s) required for the propagation of feature annotation.</text>
</comment>
<keyword evidence="8" id="KW-0245">EGF-like domain</keyword>
<evidence type="ECO:0000256" key="9">
    <source>
        <dbReference type="SAM" id="Phobius"/>
    </source>
</evidence>